<evidence type="ECO:0000259" key="1">
    <source>
        <dbReference type="Pfam" id="PF03551"/>
    </source>
</evidence>
<dbReference type="Proteomes" id="UP000199101">
    <property type="component" value="Unassembled WGS sequence"/>
</dbReference>
<organism evidence="2 3">
    <name type="scientific">Rhizobium multihospitium</name>
    <dbReference type="NCBI Taxonomy" id="410764"/>
    <lineage>
        <taxon>Bacteria</taxon>
        <taxon>Pseudomonadati</taxon>
        <taxon>Pseudomonadota</taxon>
        <taxon>Alphaproteobacteria</taxon>
        <taxon>Hyphomicrobiales</taxon>
        <taxon>Rhizobiaceae</taxon>
        <taxon>Rhizobium/Agrobacterium group</taxon>
        <taxon>Rhizobium</taxon>
    </lineage>
</organism>
<feature type="domain" description="Transcription regulator PadR N-terminal" evidence="1">
    <location>
        <begin position="10"/>
        <end position="81"/>
    </location>
</feature>
<keyword evidence="3" id="KW-1185">Reference proteome</keyword>
<dbReference type="Gene3D" id="1.10.10.10">
    <property type="entry name" value="Winged helix-like DNA-binding domain superfamily/Winged helix DNA-binding domain"/>
    <property type="match status" value="1"/>
</dbReference>
<reference evidence="3" key="1">
    <citation type="submission" date="2016-08" db="EMBL/GenBank/DDBJ databases">
        <authorList>
            <person name="Varghese N."/>
            <person name="Submissions Spin"/>
        </authorList>
    </citation>
    <scope>NUCLEOTIDE SEQUENCE [LARGE SCALE GENOMIC DNA]</scope>
    <source>
        <strain evidence="3">HAMBI 2975</strain>
    </source>
</reference>
<dbReference type="InterPro" id="IPR005149">
    <property type="entry name" value="Tscrpt_reg_PadR_N"/>
</dbReference>
<dbReference type="InterPro" id="IPR036388">
    <property type="entry name" value="WH-like_DNA-bd_sf"/>
</dbReference>
<gene>
    <name evidence="2" type="ORF">GA0061103_5878</name>
</gene>
<accession>A0A1C3WPF7</accession>
<protein>
    <submittedName>
        <fullName evidence="2">Transcriptional regulator PadR-like family protein</fullName>
    </submittedName>
</protein>
<evidence type="ECO:0000313" key="2">
    <source>
        <dbReference type="EMBL" id="SCB41604.1"/>
    </source>
</evidence>
<dbReference type="SUPFAM" id="SSF46785">
    <property type="entry name" value="Winged helix' DNA-binding domain"/>
    <property type="match status" value="1"/>
</dbReference>
<evidence type="ECO:0000313" key="3">
    <source>
        <dbReference type="Proteomes" id="UP000199101"/>
    </source>
</evidence>
<proteinExistence type="predicted"/>
<dbReference type="Pfam" id="PF03551">
    <property type="entry name" value="PadR"/>
    <property type="match status" value="1"/>
</dbReference>
<dbReference type="STRING" id="410764.GA0061103_5878"/>
<sequence>MIGKFEEIALLALVKAGPRSHAAKVYQVIEDTQIKPPAFAALYTALDRMAAKGLVTEVRDAADKRAKRLFTISAEGQQALRDAVNATRSIEALLPGGGLAHV</sequence>
<dbReference type="InterPro" id="IPR036390">
    <property type="entry name" value="WH_DNA-bd_sf"/>
</dbReference>
<dbReference type="AlphaFoldDB" id="A0A1C3WPF7"/>
<dbReference type="EMBL" id="FMAG01000006">
    <property type="protein sequence ID" value="SCB41604.1"/>
    <property type="molecule type" value="Genomic_DNA"/>
</dbReference>
<name>A0A1C3WPF7_9HYPH</name>